<feature type="region of interest" description="Disordered" evidence="1">
    <location>
        <begin position="17"/>
        <end position="52"/>
    </location>
</feature>
<gene>
    <name evidence="2" type="ORF">MJAP1_000552</name>
</gene>
<feature type="region of interest" description="Disordered" evidence="1">
    <location>
        <begin position="67"/>
        <end position="90"/>
    </location>
</feature>
<sequence length="138" mass="14376">MVPMRVPRLLQSVSLEIDTDAEEAPRAEAPVEAERAPASAHVPPERGGFSAESLLDPDAWVAAHREDAPAPSAAYTPPIERTPPPVSASSQATLTVQCRASANGGASTEALAGCMAASLTLVDMLGADRVHIQEIRAE</sequence>
<dbReference type="Gene3D" id="3.30.70.640">
    <property type="entry name" value="Molybdopterin cofactor biosynthesis C (MoaC) domain"/>
    <property type="match status" value="1"/>
</dbReference>
<dbReference type="RefSeq" id="XP_060120502.1">
    <property type="nucleotide sequence ID" value="XM_060264519.1"/>
</dbReference>
<dbReference type="AlphaFoldDB" id="A0AAF0J8Z4"/>
<proteinExistence type="predicted"/>
<dbReference type="GeneID" id="85224201"/>
<dbReference type="EMBL" id="CP119958">
    <property type="protein sequence ID" value="WFD37605.1"/>
    <property type="molecule type" value="Genomic_DNA"/>
</dbReference>
<name>A0AAF0J8Z4_9BASI</name>
<evidence type="ECO:0000313" key="2">
    <source>
        <dbReference type="EMBL" id="WFD37605.1"/>
    </source>
</evidence>
<evidence type="ECO:0000256" key="1">
    <source>
        <dbReference type="SAM" id="MobiDB-lite"/>
    </source>
</evidence>
<reference evidence="2" key="1">
    <citation type="submission" date="2023-03" db="EMBL/GenBank/DDBJ databases">
        <title>Mating type loci evolution in Malassezia.</title>
        <authorList>
            <person name="Coelho M.A."/>
        </authorList>
    </citation>
    <scope>NUCLEOTIDE SEQUENCE</scope>
    <source>
        <strain evidence="2">CBS 9431</strain>
    </source>
</reference>
<dbReference type="GO" id="GO:0006777">
    <property type="term" value="P:Mo-molybdopterin cofactor biosynthetic process"/>
    <property type="evidence" value="ECO:0007669"/>
    <property type="project" value="InterPro"/>
</dbReference>
<dbReference type="InterPro" id="IPR036522">
    <property type="entry name" value="MoaC_sf"/>
</dbReference>
<evidence type="ECO:0000313" key="3">
    <source>
        <dbReference type="Proteomes" id="UP001217754"/>
    </source>
</evidence>
<protein>
    <submittedName>
        <fullName evidence="2">Uncharacterized protein</fullName>
    </submittedName>
</protein>
<accession>A0AAF0J8Z4</accession>
<organism evidence="2 3">
    <name type="scientific">Malassezia japonica</name>
    <dbReference type="NCBI Taxonomy" id="223818"/>
    <lineage>
        <taxon>Eukaryota</taxon>
        <taxon>Fungi</taxon>
        <taxon>Dikarya</taxon>
        <taxon>Basidiomycota</taxon>
        <taxon>Ustilaginomycotina</taxon>
        <taxon>Malasseziomycetes</taxon>
        <taxon>Malasseziales</taxon>
        <taxon>Malasseziaceae</taxon>
        <taxon>Malassezia</taxon>
    </lineage>
</organism>
<dbReference type="Proteomes" id="UP001217754">
    <property type="component" value="Chromosome 1"/>
</dbReference>
<keyword evidence="3" id="KW-1185">Reference proteome</keyword>